<name>A0A143DGR5_9PROT</name>
<evidence type="ECO:0000313" key="3">
    <source>
        <dbReference type="Proteomes" id="UP000076066"/>
    </source>
</evidence>
<evidence type="ECO:0000313" key="2">
    <source>
        <dbReference type="EMBL" id="AMW35905.1"/>
    </source>
</evidence>
<dbReference type="InterPro" id="IPR011083">
    <property type="entry name" value="Phage_tail_collar_dom"/>
</dbReference>
<keyword evidence="2" id="KW-0614">Plasmid</keyword>
<proteinExistence type="predicted"/>
<dbReference type="KEGG" id="hjo:AY555_11100"/>
<gene>
    <name evidence="2" type="ORF">AY555_11100</name>
</gene>
<keyword evidence="3" id="KW-1185">Reference proteome</keyword>
<dbReference type="InterPro" id="IPR037053">
    <property type="entry name" value="Phage_tail_collar_dom_sf"/>
</dbReference>
<dbReference type="Pfam" id="PF07484">
    <property type="entry name" value="Collar"/>
    <property type="match status" value="1"/>
</dbReference>
<geneLocation type="plasmid" evidence="2 3">
    <name>unnamed 2</name>
</geneLocation>
<dbReference type="Gene3D" id="3.90.1340.10">
    <property type="entry name" value="Phage tail collar domain"/>
    <property type="match status" value="1"/>
</dbReference>
<dbReference type="AlphaFoldDB" id="A0A143DGR5"/>
<dbReference type="Proteomes" id="UP000076066">
    <property type="component" value="Plasmid unnamed 2"/>
</dbReference>
<dbReference type="EMBL" id="CP014527">
    <property type="protein sequence ID" value="AMW35905.1"/>
    <property type="molecule type" value="Genomic_DNA"/>
</dbReference>
<evidence type="ECO:0000259" key="1">
    <source>
        <dbReference type="Pfam" id="PF07484"/>
    </source>
</evidence>
<reference evidence="2 3" key="1">
    <citation type="submission" date="2016-02" db="EMBL/GenBank/DDBJ databases">
        <title>Complete Genome of H5569, the type strain of the newly described species Haematospirillium jordaniae.</title>
        <authorList>
            <person name="Nicholson A.C."/>
            <person name="Humrighouse B.W."/>
            <person name="Loparov V."/>
            <person name="McQuiston J.R."/>
        </authorList>
    </citation>
    <scope>NUCLEOTIDE SEQUENCE [LARGE SCALE GENOMIC DNA]</scope>
    <source>
        <strain evidence="2 3">H5569</strain>
        <plasmid evidence="3">Plasmid unnamed 2</plasmid>
    </source>
</reference>
<dbReference type="OrthoDB" id="9810174at2"/>
<dbReference type="RefSeq" id="WP_066137301.1">
    <property type="nucleotide sequence ID" value="NZ_CP014527.1"/>
</dbReference>
<protein>
    <recommendedName>
        <fullName evidence="1">Phage tail collar domain-containing protein</fullName>
    </recommendedName>
</protein>
<sequence>MPLWLPPSSFDAMAEALMTYQEVTITDAGRRSIINATGTNPVKITRAALGSEQYTPDPSQTRLRSVAPKYLSSLSGEVVNGDTIHLTITDASDDAYRVAELGLFTEDNILLAVYSQPDGAFMEKAAGSTLLLSVDIALHSLSTTSISFGDTRFSNPPASETVKGVVLLASPEDVESGTDTTKAVTPSGLKKALDAKAFALANALKPADILDASEEHKGLVELATTAEAMAGTDATRAVTPAGLRRTVDDKAATVKADLEQAFAAADATLKAQIENTITQTAKNIKEEVGAATENTLGIVRLATADEIKAGTNTEKAVTPAALAQAFPAPVGSVIMHAGRTPPPSYLVCDGQTLSRTDYAQLFAVIGTTFGSGNGRTTFSLPDLRGEFLRGWDGGRGADPGRTFGSWQKGSLIAGNENTDVQVHAFEAVSRSRDGLGWDRPSISHYSGRSTYAHTNIVQAGGLYTEDHYGVTRPRNVALLPCIRYQ</sequence>
<organism evidence="2 3">
    <name type="scientific">Haematospirillum jordaniae</name>
    <dbReference type="NCBI Taxonomy" id="1549855"/>
    <lineage>
        <taxon>Bacteria</taxon>
        <taxon>Pseudomonadati</taxon>
        <taxon>Pseudomonadota</taxon>
        <taxon>Alphaproteobacteria</taxon>
        <taxon>Rhodospirillales</taxon>
        <taxon>Novispirillaceae</taxon>
        <taxon>Haematospirillum</taxon>
    </lineage>
</organism>
<accession>A0A143DGR5</accession>
<dbReference type="GeneID" id="53317690"/>
<dbReference type="SUPFAM" id="SSF88874">
    <property type="entry name" value="Receptor-binding domain of short tail fibre protein gp12"/>
    <property type="match status" value="1"/>
</dbReference>
<feature type="domain" description="Phage tail collar" evidence="1">
    <location>
        <begin position="331"/>
        <end position="388"/>
    </location>
</feature>